<name>A0AAV4UKV5_9ARAC</name>
<evidence type="ECO:0000313" key="3">
    <source>
        <dbReference type="Proteomes" id="UP001054837"/>
    </source>
</evidence>
<sequence length="108" mass="11817">MRISGCPVFQRISRQICCLSSPSHSSSTKGTVKYLGELRPYFNAPEEEKKQWESCEWSRGRGEDCRGLLSMANDHSQGGRNTSGCSLGSKKKEDNSCSPARATGISVV</sequence>
<comment type="caution">
    <text evidence="2">The sequence shown here is derived from an EMBL/GenBank/DDBJ whole genome shotgun (WGS) entry which is preliminary data.</text>
</comment>
<gene>
    <name evidence="2" type="ORF">CDAR_295021</name>
</gene>
<protein>
    <submittedName>
        <fullName evidence="2">Uncharacterized protein</fullName>
    </submittedName>
</protein>
<feature type="compositionally biased region" description="Polar residues" evidence="1">
    <location>
        <begin position="73"/>
        <end position="86"/>
    </location>
</feature>
<proteinExistence type="predicted"/>
<dbReference type="Proteomes" id="UP001054837">
    <property type="component" value="Unassembled WGS sequence"/>
</dbReference>
<keyword evidence="3" id="KW-1185">Reference proteome</keyword>
<organism evidence="2 3">
    <name type="scientific">Caerostris darwini</name>
    <dbReference type="NCBI Taxonomy" id="1538125"/>
    <lineage>
        <taxon>Eukaryota</taxon>
        <taxon>Metazoa</taxon>
        <taxon>Ecdysozoa</taxon>
        <taxon>Arthropoda</taxon>
        <taxon>Chelicerata</taxon>
        <taxon>Arachnida</taxon>
        <taxon>Araneae</taxon>
        <taxon>Araneomorphae</taxon>
        <taxon>Entelegynae</taxon>
        <taxon>Araneoidea</taxon>
        <taxon>Araneidae</taxon>
        <taxon>Caerostris</taxon>
    </lineage>
</organism>
<feature type="region of interest" description="Disordered" evidence="1">
    <location>
        <begin position="68"/>
        <end position="108"/>
    </location>
</feature>
<accession>A0AAV4UKV5</accession>
<dbReference type="EMBL" id="BPLQ01011490">
    <property type="protein sequence ID" value="GIY58351.1"/>
    <property type="molecule type" value="Genomic_DNA"/>
</dbReference>
<reference evidence="2 3" key="1">
    <citation type="submission" date="2021-06" db="EMBL/GenBank/DDBJ databases">
        <title>Caerostris darwini draft genome.</title>
        <authorList>
            <person name="Kono N."/>
            <person name="Arakawa K."/>
        </authorList>
    </citation>
    <scope>NUCLEOTIDE SEQUENCE [LARGE SCALE GENOMIC DNA]</scope>
</reference>
<evidence type="ECO:0000256" key="1">
    <source>
        <dbReference type="SAM" id="MobiDB-lite"/>
    </source>
</evidence>
<evidence type="ECO:0000313" key="2">
    <source>
        <dbReference type="EMBL" id="GIY58351.1"/>
    </source>
</evidence>
<dbReference type="AlphaFoldDB" id="A0AAV4UKV5"/>